<dbReference type="PRINTS" id="PR00837">
    <property type="entry name" value="V5TPXLIKE"/>
</dbReference>
<reference evidence="4" key="1">
    <citation type="submission" date="2023-01" db="EMBL/GenBank/DDBJ databases">
        <authorList>
            <person name="Van Ghelder C."/>
            <person name="Rancurel C."/>
        </authorList>
    </citation>
    <scope>NUCLEOTIDE SEQUENCE</scope>
    <source>
        <strain evidence="4">CNCM I-4278</strain>
    </source>
</reference>
<proteinExistence type="predicted"/>
<dbReference type="SUPFAM" id="SSF55797">
    <property type="entry name" value="PR-1-like"/>
    <property type="match status" value="1"/>
</dbReference>
<dbReference type="InterPro" id="IPR035940">
    <property type="entry name" value="CAP_sf"/>
</dbReference>
<evidence type="ECO:0000313" key="4">
    <source>
        <dbReference type="EMBL" id="CAI6341808.1"/>
    </source>
</evidence>
<comment type="caution">
    <text evidence="4">The sequence shown here is derived from an EMBL/GenBank/DDBJ whole genome shotgun (WGS) entry which is preliminary data.</text>
</comment>
<dbReference type="Gene3D" id="3.40.33.10">
    <property type="entry name" value="CAP"/>
    <property type="match status" value="1"/>
</dbReference>
<evidence type="ECO:0000256" key="2">
    <source>
        <dbReference type="SAM" id="SignalP"/>
    </source>
</evidence>
<dbReference type="InterPro" id="IPR014044">
    <property type="entry name" value="CAP_dom"/>
</dbReference>
<evidence type="ECO:0000313" key="5">
    <source>
        <dbReference type="Proteomes" id="UP001152607"/>
    </source>
</evidence>
<evidence type="ECO:0000259" key="3">
    <source>
        <dbReference type="SMART" id="SM00198"/>
    </source>
</evidence>
<dbReference type="InterPro" id="IPR018244">
    <property type="entry name" value="Allrgn_V5/Tpx1_CS"/>
</dbReference>
<dbReference type="Pfam" id="PF00188">
    <property type="entry name" value="CAP"/>
    <property type="match status" value="1"/>
</dbReference>
<accession>A0A9W4XSC5</accession>
<dbReference type="InterPro" id="IPR001283">
    <property type="entry name" value="CRISP-related"/>
</dbReference>
<keyword evidence="5" id="KW-1185">Reference proteome</keyword>
<dbReference type="EMBL" id="CAOQHR010000012">
    <property type="protein sequence ID" value="CAI6341808.1"/>
    <property type="molecule type" value="Genomic_DNA"/>
</dbReference>
<sequence length="255" mass="27550">MLSYLTTATTTTTLLLLLLTPPTLASPSPNEEPQPKSYTSGTTFRTDILNATNTYRHQHAAPPLTWNATLASTATKWSERCIFEHSGGDTGENLSSGYANASAAVIAWGDERDAYDFEKGEFDLSTGHFTQLVWKETESVGCGRARCDGDKGKKKMKKRGDKAPGWFVVCEYWPRGNVLTQFTKNVQPQVNSDDEPGEAPPAGDEPPPEDVPADEEPKECPQGGICSDGERTIRGGVGMGMLCLGAFVLSVGLGW</sequence>
<feature type="region of interest" description="Disordered" evidence="1">
    <location>
        <begin position="188"/>
        <end position="226"/>
    </location>
</feature>
<dbReference type="AlphaFoldDB" id="A0A9W4XSC5"/>
<feature type="chain" id="PRO_5040872205" description="SCP domain-containing protein" evidence="2">
    <location>
        <begin position="26"/>
        <end position="255"/>
    </location>
</feature>
<organism evidence="4 5">
    <name type="scientific">Periconia digitata</name>
    <dbReference type="NCBI Taxonomy" id="1303443"/>
    <lineage>
        <taxon>Eukaryota</taxon>
        <taxon>Fungi</taxon>
        <taxon>Dikarya</taxon>
        <taxon>Ascomycota</taxon>
        <taxon>Pezizomycotina</taxon>
        <taxon>Dothideomycetes</taxon>
        <taxon>Pleosporomycetidae</taxon>
        <taxon>Pleosporales</taxon>
        <taxon>Massarineae</taxon>
        <taxon>Periconiaceae</taxon>
        <taxon>Periconia</taxon>
    </lineage>
</organism>
<keyword evidence="2" id="KW-0732">Signal</keyword>
<name>A0A9W4XSC5_9PLEO</name>
<gene>
    <name evidence="4" type="ORF">PDIGIT_LOCUS15008</name>
</gene>
<evidence type="ECO:0000256" key="1">
    <source>
        <dbReference type="SAM" id="MobiDB-lite"/>
    </source>
</evidence>
<dbReference type="SMART" id="SM00198">
    <property type="entry name" value="SCP"/>
    <property type="match status" value="1"/>
</dbReference>
<dbReference type="Proteomes" id="UP001152607">
    <property type="component" value="Unassembled WGS sequence"/>
</dbReference>
<protein>
    <recommendedName>
        <fullName evidence="3">SCP domain-containing protein</fullName>
    </recommendedName>
</protein>
<feature type="domain" description="SCP" evidence="3">
    <location>
        <begin position="43"/>
        <end position="180"/>
    </location>
</feature>
<dbReference type="PROSITE" id="PS01009">
    <property type="entry name" value="CRISP_1"/>
    <property type="match status" value="1"/>
</dbReference>
<dbReference type="PANTHER" id="PTHR10334">
    <property type="entry name" value="CYSTEINE-RICH SECRETORY PROTEIN-RELATED"/>
    <property type="match status" value="1"/>
</dbReference>
<dbReference type="GO" id="GO:0005576">
    <property type="term" value="C:extracellular region"/>
    <property type="evidence" value="ECO:0007669"/>
    <property type="project" value="InterPro"/>
</dbReference>
<feature type="signal peptide" evidence="2">
    <location>
        <begin position="1"/>
        <end position="25"/>
    </location>
</feature>
<feature type="compositionally biased region" description="Acidic residues" evidence="1">
    <location>
        <begin position="206"/>
        <end position="217"/>
    </location>
</feature>
<dbReference type="OrthoDB" id="337038at2759"/>